<sequence>MENEFVKWHMGHSNFGSDFANIYDQNNILIAQRCLREFAVQIIREHNSRPHLKAVAQAAMEYFSQMAEFYALMMGKMFKMPQ</sequence>
<comment type="caution">
    <text evidence="1">The sequence shown here is derived from an EMBL/GenBank/DDBJ whole genome shotgun (WGS) entry which is preliminary data.</text>
</comment>
<evidence type="ECO:0000313" key="2">
    <source>
        <dbReference type="Proteomes" id="UP000230646"/>
    </source>
</evidence>
<proteinExistence type="predicted"/>
<organism evidence="1 2">
    <name type="scientific">Candidatus Infernicultor aquiphilus</name>
    <dbReference type="NCBI Taxonomy" id="1805029"/>
    <lineage>
        <taxon>Bacteria</taxon>
        <taxon>Pseudomonadati</taxon>
        <taxon>Atribacterota</taxon>
        <taxon>Candidatus Phoenicimicrobiia</taxon>
        <taxon>Candidatus Pheonicimicrobiales</taxon>
        <taxon>Candidatus Phoenicimicrobiaceae</taxon>
        <taxon>Candidatus Infernicultor</taxon>
    </lineage>
</organism>
<protein>
    <submittedName>
        <fullName evidence="1">Uncharacterized protein</fullName>
    </submittedName>
</protein>
<name>A0A2M7PRX2_9BACT</name>
<reference evidence="1 2" key="1">
    <citation type="submission" date="2017-09" db="EMBL/GenBank/DDBJ databases">
        <title>Depth-based differentiation of microbial function through sediment-hosted aquifers and enrichment of novel symbionts in the deep terrestrial subsurface.</title>
        <authorList>
            <person name="Probst A.J."/>
            <person name="Ladd B."/>
            <person name="Jarett J.K."/>
            <person name="Geller-Mcgrath D.E."/>
            <person name="Sieber C.M."/>
            <person name="Emerson J.B."/>
            <person name="Anantharaman K."/>
            <person name="Thomas B.C."/>
            <person name="Malmstrom R."/>
            <person name="Stieglmeier M."/>
            <person name="Klingl A."/>
            <person name="Woyke T."/>
            <person name="Ryan C.M."/>
            <person name="Banfield J.F."/>
        </authorList>
    </citation>
    <scope>NUCLEOTIDE SEQUENCE [LARGE SCALE GENOMIC DNA]</scope>
    <source>
        <strain evidence="1">CG_4_10_14_3_um_filter_34_13</strain>
    </source>
</reference>
<gene>
    <name evidence="1" type="ORF">COZ07_03620</name>
</gene>
<dbReference type="EMBL" id="PFKO01000132">
    <property type="protein sequence ID" value="PIY33037.1"/>
    <property type="molecule type" value="Genomic_DNA"/>
</dbReference>
<evidence type="ECO:0000313" key="1">
    <source>
        <dbReference type="EMBL" id="PIY33037.1"/>
    </source>
</evidence>
<accession>A0A2M7PRX2</accession>
<dbReference type="AlphaFoldDB" id="A0A2M7PRX2"/>
<dbReference type="RefSeq" id="WP_406607237.1">
    <property type="nucleotide sequence ID" value="NZ_PFKO01000132.1"/>
</dbReference>
<dbReference type="Proteomes" id="UP000230646">
    <property type="component" value="Unassembled WGS sequence"/>
</dbReference>